<dbReference type="InterPro" id="IPR005638">
    <property type="entry name" value="Pest_crys_dom-III"/>
</dbReference>
<accession>S5VRK7</accession>
<protein>
    <recommendedName>
        <fullName evidence="5">Crystaline entomocidal protoxin</fullName>
    </recommendedName>
</protein>
<evidence type="ECO:0000256" key="1">
    <source>
        <dbReference type="ARBA" id="ARBA00007819"/>
    </source>
</evidence>
<dbReference type="EMBL" id="KC898940">
    <property type="protein sequence ID" value="AGS78122.1"/>
    <property type="molecule type" value="Genomic_DNA"/>
</dbReference>
<reference evidence="7" key="1">
    <citation type="submission" date="2015-10" db="EMBL/GenBank/DDBJ databases">
        <title>A novel Bacillus thuringiensis Cry-like protein from a rare filamentous strain is required for crystal localization within the exosporium.</title>
        <authorList>
            <person name="Ammons D."/>
            <person name="Rampersad J."/>
        </authorList>
    </citation>
    <scope>NUCLEOTIDE SEQUENCE</scope>
    <source>
        <strain evidence="7">Bt2-56</strain>
    </source>
</reference>
<evidence type="ECO:0000256" key="3">
    <source>
        <dbReference type="ARBA" id="ARBA00022969"/>
    </source>
</evidence>
<dbReference type="GO" id="GO:0090729">
    <property type="term" value="F:toxin activity"/>
    <property type="evidence" value="ECO:0007669"/>
    <property type="project" value="UniProtKB-KW"/>
</dbReference>
<evidence type="ECO:0000256" key="5">
    <source>
        <dbReference type="ARBA" id="ARBA00029653"/>
    </source>
</evidence>
<dbReference type="SMR" id="S5VRK7"/>
<organism evidence="7">
    <name type="scientific">Bacillus thuringiensis</name>
    <dbReference type="NCBI Taxonomy" id="1428"/>
    <lineage>
        <taxon>Bacteria</taxon>
        <taxon>Bacillati</taxon>
        <taxon>Bacillota</taxon>
        <taxon>Bacilli</taxon>
        <taxon>Bacillales</taxon>
        <taxon>Bacillaceae</taxon>
        <taxon>Bacillus</taxon>
        <taxon>Bacillus cereus group</taxon>
    </lineage>
</organism>
<dbReference type="Pfam" id="PF03944">
    <property type="entry name" value="Endotoxin_C"/>
    <property type="match status" value="1"/>
</dbReference>
<dbReference type="Gene3D" id="2.60.120.260">
    <property type="entry name" value="Galactose-binding domain-like"/>
    <property type="match status" value="1"/>
</dbReference>
<dbReference type="InterPro" id="IPR036716">
    <property type="entry name" value="Pest_crys_N_sf"/>
</dbReference>
<keyword evidence="4" id="KW-0843">Virulence</keyword>
<feature type="domain" description="Pesticidal crystal protein" evidence="6">
    <location>
        <begin position="583"/>
        <end position="748"/>
    </location>
</feature>
<dbReference type="GO" id="GO:0140911">
    <property type="term" value="F:pore-forming activity"/>
    <property type="evidence" value="ECO:0000314"/>
    <property type="project" value="UniProtKB"/>
</dbReference>
<dbReference type="AlphaFoldDB" id="S5VRK7"/>
<keyword evidence="2" id="KW-0800">Toxin</keyword>
<keyword evidence="3" id="KW-0749">Sporulation</keyword>
<sequence length="951" mass="105333">MILLVQLSDLLPSYYNVLASPPTILDANQDWFPTGNDFKSVINELKDAFTKFQKDFHTSDLINTIQSIYNSYGSQGMDWVNVAQAVITFAFGFVPGGSLVSAGLNKIIGIFFPKDPNPTVFDQIKAAVEQLILNSFITYDIQGDITELNKLKDYSGILANSIQVALGQSQFQEFQQVNPTGPPTNCTHTPSCTLDPTNPIPPNCSCLLNFVYQNYNNHTSDINTVLLQIEGSIPKIFALINQSTTATTAQKNQLKSDYLQAYLPLYVMGATLEMIYYRTYIQFAETFQYGLSEQNSTTLTAMHNLRLTISRRTTFLFNNFLPFLPSITSNTKGDLNSYIQYTRRITINALDTAVFWTLLDPFDYPVSANQTLSRIIFNDIVGPVECKAGNQNSNNLLFNFYNVDGQPLPNNSITNYFYNNMQLRGLQFQIYKYSSTSTYFSTTSDIPIGFKASYRTNGSDKNIDHTRSLPYGLKGSTTTLTDDIYITNPSFNIINMNSSQTSGQIATDVSQILYTPISDIKQNCFSQNSPYLGNNRIQAIYPLQPTNPNTYNAYGSTDKLGFLTTLISNDTTTNLVFTSDPIYTFPAEQATVLSGTKLVEYVNGTASVQLQNGQNAQYTIDNTTRIAGPTQFQLRVHVATDPAVTDPNVLGQLAITIDNQRTQYLTIPNTNVDYSNPITLLNGQQLNQLRVKGTQGAYMLVPASNLNNINDRNTNVFTLNPNASMNVNIQNTGNLTVILDRIEFVPIDSTVIIPAQTLYSNQAYTLWESTNGLIGKQALLVVDDYLHFTVQYYYQSQLVHSNEQNIYDVNYIGLFDKITASTIADTLVNLTNGIVYLTTNTTPTPTPAVPSPIPPISNQNIGAGFEYTVWDGNNKTGNTVNFQGFAAPNSGSEGLLFQYKYNDQVIDTDQVSNQFSIQRKLAGTINKITATGGTPNGVYLTINNGGSVSTT</sequence>
<dbReference type="Gene3D" id="1.20.190.10">
    <property type="entry name" value="Pesticidal crystal protein, N-terminal domain"/>
    <property type="match status" value="1"/>
</dbReference>
<evidence type="ECO:0000259" key="6">
    <source>
        <dbReference type="Pfam" id="PF03944"/>
    </source>
</evidence>
<name>S5VRK7_BACTU</name>
<evidence type="ECO:0000256" key="2">
    <source>
        <dbReference type="ARBA" id="ARBA00022656"/>
    </source>
</evidence>
<dbReference type="SUPFAM" id="SSF56849">
    <property type="entry name" value="delta-Endotoxin (insectocide), N-terminal domain"/>
    <property type="match status" value="1"/>
</dbReference>
<proteinExistence type="inferred from homology"/>
<dbReference type="GO" id="GO:0030435">
    <property type="term" value="P:sporulation resulting in formation of a cellular spore"/>
    <property type="evidence" value="ECO:0007669"/>
    <property type="project" value="UniProtKB-KW"/>
</dbReference>
<evidence type="ECO:0000313" key="7">
    <source>
        <dbReference type="EMBL" id="AGS78122.1"/>
    </source>
</evidence>
<comment type="similarity">
    <text evidence="1">Belongs to the delta endotoxin family.</text>
</comment>
<evidence type="ECO:0000256" key="4">
    <source>
        <dbReference type="ARBA" id="ARBA00023026"/>
    </source>
</evidence>